<dbReference type="SMART" id="SM00347">
    <property type="entry name" value="HTH_MARR"/>
    <property type="match status" value="1"/>
</dbReference>
<sequence length="175" mass="19262">MSDTRPPGAAHGDAGGDHVDSIQAQWRRARPDLDPSPQGVIGRVSRLADYLQGELTPVFARHGLGEGEFDVLAALRRSQVERMSCSQIGERTMVTSGAVTKRLDRLERAGLVARFRSESDGRGRDAALTARGREVIDAAFTEHMANEHRLLADLPDADRAALERILRAWLLRVED</sequence>
<dbReference type="OrthoDB" id="3237509at2"/>
<dbReference type="RefSeq" id="WP_098469513.1">
    <property type="nucleotide sequence ID" value="NZ_PDJD01000001.1"/>
</dbReference>
<dbReference type="PANTHER" id="PTHR42756">
    <property type="entry name" value="TRANSCRIPTIONAL REGULATOR, MARR"/>
    <property type="match status" value="1"/>
</dbReference>
<evidence type="ECO:0000256" key="4">
    <source>
        <dbReference type="SAM" id="MobiDB-lite"/>
    </source>
</evidence>
<keyword evidence="7" id="KW-1185">Reference proteome</keyword>
<dbReference type="Gene3D" id="1.10.10.10">
    <property type="entry name" value="Winged helix-like DNA-binding domain superfamily/Winged helix DNA-binding domain"/>
    <property type="match status" value="1"/>
</dbReference>
<proteinExistence type="predicted"/>
<feature type="domain" description="HTH marR-type" evidence="5">
    <location>
        <begin position="37"/>
        <end position="171"/>
    </location>
</feature>
<protein>
    <submittedName>
        <fullName evidence="6">DNA-binding MarR family transcriptional regulator</fullName>
    </submittedName>
</protein>
<dbReference type="EMBL" id="PDJD01000001">
    <property type="protein sequence ID" value="PFG20564.1"/>
    <property type="molecule type" value="Genomic_DNA"/>
</dbReference>
<dbReference type="GO" id="GO:0003700">
    <property type="term" value="F:DNA-binding transcription factor activity"/>
    <property type="evidence" value="ECO:0007669"/>
    <property type="project" value="InterPro"/>
</dbReference>
<dbReference type="PANTHER" id="PTHR42756:SF1">
    <property type="entry name" value="TRANSCRIPTIONAL REPRESSOR OF EMRAB OPERON"/>
    <property type="match status" value="1"/>
</dbReference>
<reference evidence="6 7" key="1">
    <citation type="submission" date="2017-10" db="EMBL/GenBank/DDBJ databases">
        <title>Sequencing the genomes of 1000 actinobacteria strains.</title>
        <authorList>
            <person name="Klenk H.-P."/>
        </authorList>
    </citation>
    <scope>NUCLEOTIDE SEQUENCE [LARGE SCALE GENOMIC DNA]</scope>
    <source>
        <strain evidence="6 7">DSM 21801</strain>
    </source>
</reference>
<evidence type="ECO:0000256" key="3">
    <source>
        <dbReference type="ARBA" id="ARBA00023163"/>
    </source>
</evidence>
<keyword evidence="2 6" id="KW-0238">DNA-binding</keyword>
<comment type="caution">
    <text evidence="6">The sequence shown here is derived from an EMBL/GenBank/DDBJ whole genome shotgun (WGS) entry which is preliminary data.</text>
</comment>
<dbReference type="GO" id="GO:0003677">
    <property type="term" value="F:DNA binding"/>
    <property type="evidence" value="ECO:0007669"/>
    <property type="project" value="UniProtKB-KW"/>
</dbReference>
<dbReference type="InterPro" id="IPR036388">
    <property type="entry name" value="WH-like_DNA-bd_sf"/>
</dbReference>
<dbReference type="Proteomes" id="UP000224915">
    <property type="component" value="Unassembled WGS sequence"/>
</dbReference>
<dbReference type="PROSITE" id="PS50995">
    <property type="entry name" value="HTH_MARR_2"/>
    <property type="match status" value="1"/>
</dbReference>
<organism evidence="6 7">
    <name type="scientific">Serinibacter salmoneus</name>
    <dbReference type="NCBI Taxonomy" id="556530"/>
    <lineage>
        <taxon>Bacteria</taxon>
        <taxon>Bacillati</taxon>
        <taxon>Actinomycetota</taxon>
        <taxon>Actinomycetes</taxon>
        <taxon>Micrococcales</taxon>
        <taxon>Beutenbergiaceae</taxon>
        <taxon>Serinibacter</taxon>
    </lineage>
</organism>
<dbReference type="InterPro" id="IPR036390">
    <property type="entry name" value="WH_DNA-bd_sf"/>
</dbReference>
<dbReference type="SUPFAM" id="SSF46785">
    <property type="entry name" value="Winged helix' DNA-binding domain"/>
    <property type="match status" value="1"/>
</dbReference>
<keyword evidence="3" id="KW-0804">Transcription</keyword>
<evidence type="ECO:0000256" key="1">
    <source>
        <dbReference type="ARBA" id="ARBA00023015"/>
    </source>
</evidence>
<dbReference type="InterPro" id="IPR000835">
    <property type="entry name" value="HTH_MarR-typ"/>
</dbReference>
<evidence type="ECO:0000256" key="2">
    <source>
        <dbReference type="ARBA" id="ARBA00023125"/>
    </source>
</evidence>
<evidence type="ECO:0000259" key="5">
    <source>
        <dbReference type="PROSITE" id="PS50995"/>
    </source>
</evidence>
<name>A0A2A9D1M0_9MICO</name>
<gene>
    <name evidence="6" type="ORF">ATL40_2168</name>
</gene>
<dbReference type="AlphaFoldDB" id="A0A2A9D1M0"/>
<accession>A0A2A9D1M0</accession>
<dbReference type="Pfam" id="PF01047">
    <property type="entry name" value="MarR"/>
    <property type="match status" value="1"/>
</dbReference>
<keyword evidence="1" id="KW-0805">Transcription regulation</keyword>
<evidence type="ECO:0000313" key="7">
    <source>
        <dbReference type="Proteomes" id="UP000224915"/>
    </source>
</evidence>
<dbReference type="InterPro" id="IPR023187">
    <property type="entry name" value="Tscrpt_reg_MarR-type_CS"/>
</dbReference>
<feature type="region of interest" description="Disordered" evidence="4">
    <location>
        <begin position="1"/>
        <end position="20"/>
    </location>
</feature>
<evidence type="ECO:0000313" key="6">
    <source>
        <dbReference type="EMBL" id="PFG20564.1"/>
    </source>
</evidence>
<dbReference type="PROSITE" id="PS01117">
    <property type="entry name" value="HTH_MARR_1"/>
    <property type="match status" value="1"/>
</dbReference>